<evidence type="ECO:0000313" key="2">
    <source>
        <dbReference type="Proteomes" id="UP000244912"/>
    </source>
</evidence>
<organism evidence="1 2">
    <name type="scientific">Palleronia abyssalis</name>
    <dbReference type="NCBI Taxonomy" id="1501240"/>
    <lineage>
        <taxon>Bacteria</taxon>
        <taxon>Pseudomonadati</taxon>
        <taxon>Pseudomonadota</taxon>
        <taxon>Alphaproteobacteria</taxon>
        <taxon>Rhodobacterales</taxon>
        <taxon>Roseobacteraceae</taxon>
        <taxon>Palleronia</taxon>
    </lineage>
</organism>
<name>A0A2R8BRE0_9RHOB</name>
<dbReference type="Proteomes" id="UP000244912">
    <property type="component" value="Unassembled WGS sequence"/>
</dbReference>
<dbReference type="AlphaFoldDB" id="A0A2R8BRE0"/>
<dbReference type="EMBL" id="ONZF01000001">
    <property type="protein sequence ID" value="SPJ22720.1"/>
    <property type="molecule type" value="Genomic_DNA"/>
</dbReference>
<reference evidence="1 2" key="1">
    <citation type="submission" date="2018-03" db="EMBL/GenBank/DDBJ databases">
        <authorList>
            <person name="Keele B.F."/>
        </authorList>
    </citation>
    <scope>NUCLEOTIDE SEQUENCE [LARGE SCALE GENOMIC DNA]</scope>
    <source>
        <strain evidence="1 2">CECT 8504</strain>
    </source>
</reference>
<gene>
    <name evidence="1" type="ORF">PAA8504_00517</name>
</gene>
<proteinExistence type="predicted"/>
<evidence type="ECO:0000313" key="1">
    <source>
        <dbReference type="EMBL" id="SPJ22720.1"/>
    </source>
</evidence>
<protein>
    <recommendedName>
        <fullName evidence="3">LysR substrate-binding domain-containing protein</fullName>
    </recommendedName>
</protein>
<dbReference type="RefSeq" id="WP_108892571.1">
    <property type="nucleotide sequence ID" value="NZ_ONZF01000001.1"/>
</dbReference>
<keyword evidence="2" id="KW-1185">Reference proteome</keyword>
<evidence type="ECO:0008006" key="3">
    <source>
        <dbReference type="Google" id="ProtNLM"/>
    </source>
</evidence>
<dbReference type="Gene3D" id="3.40.190.10">
    <property type="entry name" value="Periplasmic binding protein-like II"/>
    <property type="match status" value="2"/>
</dbReference>
<accession>A0A2R8BRE0</accession>
<sequence>MAVEVVEGLGSSGANRAVIAGALDVSIPGRPLKLAEKDAGLVARPLPNTAFALFTSRKEPVDIPSSRVWELYENPHNAE</sequence>